<dbReference type="Proteomes" id="UP000433181">
    <property type="component" value="Unassembled WGS sequence"/>
</dbReference>
<feature type="transmembrane region" description="Helical" evidence="7">
    <location>
        <begin position="85"/>
        <end position="104"/>
    </location>
</feature>
<evidence type="ECO:0000313" key="10">
    <source>
        <dbReference type="Proteomes" id="UP000433181"/>
    </source>
</evidence>
<name>A0A6I2UFL2_9FIRM</name>
<dbReference type="EMBL" id="VUNR01000007">
    <property type="protein sequence ID" value="MSU08400.1"/>
    <property type="molecule type" value="Genomic_DNA"/>
</dbReference>
<accession>A0A6I2UFL2</accession>
<dbReference type="InterPro" id="IPR002656">
    <property type="entry name" value="Acyl_transf_3_dom"/>
</dbReference>
<organism evidence="9 10">
    <name type="scientific">Anaerovibrio slackiae</name>
    <dbReference type="NCBI Taxonomy" id="2652309"/>
    <lineage>
        <taxon>Bacteria</taxon>
        <taxon>Bacillati</taxon>
        <taxon>Bacillota</taxon>
        <taxon>Negativicutes</taxon>
        <taxon>Selenomonadales</taxon>
        <taxon>Selenomonadaceae</taxon>
        <taxon>Anaerovibrio</taxon>
    </lineage>
</organism>
<evidence type="ECO:0000256" key="4">
    <source>
        <dbReference type="ARBA" id="ARBA00022692"/>
    </source>
</evidence>
<comment type="similarity">
    <text evidence="2">Belongs to the acyltransferase 3 family.</text>
</comment>
<evidence type="ECO:0000256" key="1">
    <source>
        <dbReference type="ARBA" id="ARBA00004651"/>
    </source>
</evidence>
<dbReference type="PANTHER" id="PTHR40074:SF2">
    <property type="entry name" value="O-ACETYLTRANSFERASE WECH"/>
    <property type="match status" value="1"/>
</dbReference>
<feature type="transmembrane region" description="Helical" evidence="7">
    <location>
        <begin position="124"/>
        <end position="147"/>
    </location>
</feature>
<keyword evidence="9" id="KW-0012">Acyltransferase</keyword>
<dbReference type="GO" id="GO:0016413">
    <property type="term" value="F:O-acetyltransferase activity"/>
    <property type="evidence" value="ECO:0007669"/>
    <property type="project" value="TreeGrafter"/>
</dbReference>
<feature type="transmembrane region" description="Helical" evidence="7">
    <location>
        <begin position="227"/>
        <end position="247"/>
    </location>
</feature>
<comment type="caution">
    <text evidence="9">The sequence shown here is derived from an EMBL/GenBank/DDBJ whole genome shotgun (WGS) entry which is preliminary data.</text>
</comment>
<evidence type="ECO:0000256" key="3">
    <source>
        <dbReference type="ARBA" id="ARBA00022475"/>
    </source>
</evidence>
<dbReference type="Pfam" id="PF01757">
    <property type="entry name" value="Acyl_transf_3"/>
    <property type="match status" value="1"/>
</dbReference>
<feature type="transmembrane region" description="Helical" evidence="7">
    <location>
        <begin position="37"/>
        <end position="64"/>
    </location>
</feature>
<keyword evidence="9" id="KW-0808">Transferase</keyword>
<comment type="subcellular location">
    <subcellularLocation>
        <location evidence="1">Cell membrane</location>
        <topology evidence="1">Multi-pass membrane protein</topology>
    </subcellularLocation>
</comment>
<keyword evidence="10" id="KW-1185">Reference proteome</keyword>
<evidence type="ECO:0000256" key="2">
    <source>
        <dbReference type="ARBA" id="ARBA00007400"/>
    </source>
</evidence>
<evidence type="ECO:0000256" key="7">
    <source>
        <dbReference type="SAM" id="Phobius"/>
    </source>
</evidence>
<feature type="transmembrane region" description="Helical" evidence="7">
    <location>
        <begin position="12"/>
        <end position="31"/>
    </location>
</feature>
<dbReference type="GO" id="GO:0005886">
    <property type="term" value="C:plasma membrane"/>
    <property type="evidence" value="ECO:0007669"/>
    <property type="project" value="UniProtKB-SubCell"/>
</dbReference>
<feature type="transmembrane region" description="Helical" evidence="7">
    <location>
        <begin position="267"/>
        <end position="287"/>
    </location>
</feature>
<gene>
    <name evidence="9" type="ORF">FYJ84_05295</name>
</gene>
<evidence type="ECO:0000256" key="5">
    <source>
        <dbReference type="ARBA" id="ARBA00022989"/>
    </source>
</evidence>
<keyword evidence="5 7" id="KW-1133">Transmembrane helix</keyword>
<feature type="transmembrane region" description="Helical" evidence="7">
    <location>
        <begin position="195"/>
        <end position="220"/>
    </location>
</feature>
<evidence type="ECO:0000256" key="6">
    <source>
        <dbReference type="ARBA" id="ARBA00023136"/>
    </source>
</evidence>
<evidence type="ECO:0000313" key="9">
    <source>
        <dbReference type="EMBL" id="MSU08400.1"/>
    </source>
</evidence>
<feature type="transmembrane region" description="Helical" evidence="7">
    <location>
        <begin position="327"/>
        <end position="350"/>
    </location>
</feature>
<keyword evidence="4 7" id="KW-0812">Transmembrane</keyword>
<sequence>MSKPRLAAIEYIRGISMLGVVGIHTGSQYLANPAANMHLVALFEVATRFSVPIFFFISAFGMFYNLDMAQPFDYRSFLRRRIRTVLVPYVVWSLFYLVHYAVLWGDFSVLSPFYMAFSLFFGTAGYQLYFMVILLWFYLMMPVWAWLVRRLKGWMLAGLFAFQVAFDYWSCFSLNSAGVDNFFLKSLIDYRLNYWVMHYIFIFVLGGYFAVHIDGFMAFMARRRRSLVVFFWLSLGGLLGYYYWLIFTKGYTPLEGINTAQQLCPAGIVYTLAASLFFFAIFTIWRLPDFLRPVLSMLGRHSYFVYLAHPVAITYLGILLAKSGRIMTAPLALGFYLAVVLLTLAAAVCMRRLGERFPRLNQWTIGVYRKK</sequence>
<keyword evidence="6 7" id="KW-0472">Membrane</keyword>
<feature type="transmembrane region" description="Helical" evidence="7">
    <location>
        <begin position="154"/>
        <end position="175"/>
    </location>
</feature>
<protein>
    <submittedName>
        <fullName evidence="9">Acyltransferase</fullName>
    </submittedName>
</protein>
<feature type="transmembrane region" description="Helical" evidence="7">
    <location>
        <begin position="303"/>
        <end position="321"/>
    </location>
</feature>
<dbReference type="GO" id="GO:0009246">
    <property type="term" value="P:enterobacterial common antigen biosynthetic process"/>
    <property type="evidence" value="ECO:0007669"/>
    <property type="project" value="TreeGrafter"/>
</dbReference>
<dbReference type="AlphaFoldDB" id="A0A6I2UFL2"/>
<evidence type="ECO:0000259" key="8">
    <source>
        <dbReference type="Pfam" id="PF01757"/>
    </source>
</evidence>
<proteinExistence type="inferred from homology"/>
<feature type="domain" description="Acyltransferase 3" evidence="8">
    <location>
        <begin position="7"/>
        <end position="348"/>
    </location>
</feature>
<reference evidence="9 10" key="1">
    <citation type="submission" date="2019-08" db="EMBL/GenBank/DDBJ databases">
        <title>In-depth cultivation of the pig gut microbiome towards novel bacterial diversity and tailored functional studies.</title>
        <authorList>
            <person name="Wylensek D."/>
            <person name="Hitch T.C.A."/>
            <person name="Clavel T."/>
        </authorList>
    </citation>
    <scope>NUCLEOTIDE SEQUENCE [LARGE SCALE GENOMIC DNA]</scope>
    <source>
        <strain evidence="9 10">WCA-693-APC-5D-A</strain>
    </source>
</reference>
<keyword evidence="3" id="KW-1003">Cell membrane</keyword>
<dbReference type="PANTHER" id="PTHR40074">
    <property type="entry name" value="O-ACETYLTRANSFERASE WECH"/>
    <property type="match status" value="1"/>
</dbReference>